<gene>
    <name evidence="4" type="primary">aes</name>
    <name evidence="4" type="ORF">SAMEA4475696_00285</name>
</gene>
<evidence type="ECO:0000313" key="5">
    <source>
        <dbReference type="Proteomes" id="UP000242637"/>
    </source>
</evidence>
<keyword evidence="2" id="KW-1133">Transmembrane helix</keyword>
<dbReference type="InterPro" id="IPR050466">
    <property type="entry name" value="Carboxylest/Gibb_receptor"/>
</dbReference>
<keyword evidence="4" id="KW-0378">Hydrolase</keyword>
<dbReference type="PROSITE" id="PS01174">
    <property type="entry name" value="LIPASE_GDXG_SER"/>
    <property type="match status" value="1"/>
</dbReference>
<feature type="domain" description="Alpha/beta hydrolase fold-3" evidence="3">
    <location>
        <begin position="4"/>
        <end position="99"/>
    </location>
</feature>
<dbReference type="Pfam" id="PF07859">
    <property type="entry name" value="Abhydrolase_3"/>
    <property type="match status" value="1"/>
</dbReference>
<keyword evidence="5" id="KW-1185">Reference proteome</keyword>
<feature type="active site" evidence="1">
    <location>
        <position position="71"/>
    </location>
</feature>
<dbReference type="STRING" id="1121387.GCA_000429885_01431"/>
<sequence length="130" mass="13193">MYLTHGGYGLFGTLDLQGGYCRILAQGLGCTVVAVEYRLAPEGTLGESVEDFIAVARSATVSEPVVLAGDSAGGAIAVSAAAVLPESSGLLLTNPNLDLSLAAFDSAGRGVFWGVGVFLMLLWLSTLGVG</sequence>
<keyword evidence="2" id="KW-0812">Transmembrane</keyword>
<dbReference type="Proteomes" id="UP000242637">
    <property type="component" value="Chromosome 1"/>
</dbReference>
<evidence type="ECO:0000313" key="4">
    <source>
        <dbReference type="EMBL" id="SNV17755.1"/>
    </source>
</evidence>
<organism evidence="4 5">
    <name type="scientific">Dermatophilus congolensis</name>
    <dbReference type="NCBI Taxonomy" id="1863"/>
    <lineage>
        <taxon>Bacteria</taxon>
        <taxon>Bacillati</taxon>
        <taxon>Actinomycetota</taxon>
        <taxon>Actinomycetes</taxon>
        <taxon>Micrococcales</taxon>
        <taxon>Dermatophilaceae</taxon>
        <taxon>Dermatophilus</taxon>
    </lineage>
</organism>
<dbReference type="SUPFAM" id="SSF53474">
    <property type="entry name" value="alpha/beta-Hydrolases"/>
    <property type="match status" value="1"/>
</dbReference>
<name>A0A239V6C2_9MICO</name>
<proteinExistence type="predicted"/>
<dbReference type="KEGG" id="dco:SAMEA4475696_0285"/>
<dbReference type="Gene3D" id="3.40.50.1820">
    <property type="entry name" value="alpha/beta hydrolase"/>
    <property type="match status" value="1"/>
</dbReference>
<dbReference type="EMBL" id="LT906453">
    <property type="protein sequence ID" value="SNV17755.1"/>
    <property type="molecule type" value="Genomic_DNA"/>
</dbReference>
<dbReference type="InterPro" id="IPR033140">
    <property type="entry name" value="Lipase_GDXG_put_SER_AS"/>
</dbReference>
<dbReference type="PANTHER" id="PTHR23024:SF24">
    <property type="entry name" value="ALPHA_BETA HYDROLASE FOLD-3 DOMAIN-CONTAINING PROTEIN"/>
    <property type="match status" value="1"/>
</dbReference>
<evidence type="ECO:0000259" key="3">
    <source>
        <dbReference type="Pfam" id="PF07859"/>
    </source>
</evidence>
<dbReference type="InterPro" id="IPR013094">
    <property type="entry name" value="AB_hydrolase_3"/>
</dbReference>
<reference evidence="4 5" key="1">
    <citation type="submission" date="2017-06" db="EMBL/GenBank/DDBJ databases">
        <authorList>
            <consortium name="Pathogen Informatics"/>
        </authorList>
    </citation>
    <scope>NUCLEOTIDE SEQUENCE [LARGE SCALE GENOMIC DNA]</scope>
    <source>
        <strain evidence="4 5">NCTC13039</strain>
    </source>
</reference>
<feature type="transmembrane region" description="Helical" evidence="2">
    <location>
        <begin position="110"/>
        <end position="129"/>
    </location>
</feature>
<evidence type="ECO:0000256" key="1">
    <source>
        <dbReference type="PROSITE-ProRule" id="PRU10038"/>
    </source>
</evidence>
<protein>
    <submittedName>
        <fullName evidence="4">Acetyl esterase</fullName>
        <ecNumber evidence="4">3.1.1.-</ecNumber>
    </submittedName>
</protein>
<dbReference type="GO" id="GO:0016787">
    <property type="term" value="F:hydrolase activity"/>
    <property type="evidence" value="ECO:0007669"/>
    <property type="project" value="UniProtKB-KW"/>
</dbReference>
<dbReference type="EC" id="3.1.1.-" evidence="4"/>
<accession>A0A239V6C2</accession>
<keyword evidence="2" id="KW-0472">Membrane</keyword>
<dbReference type="AlphaFoldDB" id="A0A239V6C2"/>
<dbReference type="PANTHER" id="PTHR23024">
    <property type="entry name" value="ARYLACETAMIDE DEACETYLASE"/>
    <property type="match status" value="1"/>
</dbReference>
<evidence type="ECO:0000256" key="2">
    <source>
        <dbReference type="SAM" id="Phobius"/>
    </source>
</evidence>
<dbReference type="InterPro" id="IPR029058">
    <property type="entry name" value="AB_hydrolase_fold"/>
</dbReference>